<dbReference type="GO" id="GO:0005739">
    <property type="term" value="C:mitochondrion"/>
    <property type="evidence" value="ECO:0007669"/>
    <property type="project" value="TreeGrafter"/>
</dbReference>
<reference evidence="11 12" key="1">
    <citation type="journal article" date="2018" name="Sci. Rep.">
        <title>Genomic signatures of local adaptation to the degree of environmental predictability in rotifers.</title>
        <authorList>
            <person name="Franch-Gras L."/>
            <person name="Hahn C."/>
            <person name="Garcia-Roger E.M."/>
            <person name="Carmona M.J."/>
            <person name="Serra M."/>
            <person name="Gomez A."/>
        </authorList>
    </citation>
    <scope>NUCLEOTIDE SEQUENCE [LARGE SCALE GENOMIC DNA]</scope>
    <source>
        <strain evidence="11">HYR1</strain>
    </source>
</reference>
<accession>A0A3M7P6D8</accession>
<evidence type="ECO:0000256" key="7">
    <source>
        <dbReference type="ARBA" id="ARBA00023315"/>
    </source>
</evidence>
<name>A0A3M7P6D8_BRAPC</name>
<dbReference type="FunFam" id="1.10.275.20:FF:000001">
    <property type="entry name" value="carnitine O-palmitoyltransferase 2, mitochondrial"/>
    <property type="match status" value="1"/>
</dbReference>
<keyword evidence="5" id="KW-0276">Fatty acid metabolism</keyword>
<dbReference type="SUPFAM" id="SSF52777">
    <property type="entry name" value="CoA-dependent acyltransferases"/>
    <property type="match status" value="2"/>
</dbReference>
<keyword evidence="7" id="KW-0012">Acyltransferase</keyword>
<comment type="catalytic activity">
    <reaction evidence="8">
        <text>4,8-dimethylnonanoyl-CoA + (R)-carnitine = O-4,8-dimethylnonanoyl-(R)-carnitine + CoA</text>
        <dbReference type="Rhea" id="RHEA:44860"/>
        <dbReference type="ChEBI" id="CHEBI:16347"/>
        <dbReference type="ChEBI" id="CHEBI:57287"/>
        <dbReference type="ChEBI" id="CHEBI:77061"/>
        <dbReference type="ChEBI" id="CHEBI:84654"/>
    </reaction>
</comment>
<dbReference type="Proteomes" id="UP000276133">
    <property type="component" value="Unassembled WGS sequence"/>
</dbReference>
<keyword evidence="3" id="KW-0813">Transport</keyword>
<evidence type="ECO:0000313" key="11">
    <source>
        <dbReference type="EMBL" id="RMZ94593.1"/>
    </source>
</evidence>
<feature type="non-terminal residue" evidence="11">
    <location>
        <position position="1"/>
    </location>
</feature>
<dbReference type="Pfam" id="PF00755">
    <property type="entry name" value="Carn_acyltransf"/>
    <property type="match status" value="1"/>
</dbReference>
<dbReference type="EMBL" id="REGN01012938">
    <property type="protein sequence ID" value="RMZ94593.1"/>
    <property type="molecule type" value="Genomic_DNA"/>
</dbReference>
<dbReference type="UniPathway" id="UPA00659"/>
<evidence type="ECO:0000256" key="1">
    <source>
        <dbReference type="ARBA" id="ARBA00005005"/>
    </source>
</evidence>
<evidence type="ECO:0000256" key="8">
    <source>
        <dbReference type="ARBA" id="ARBA00048999"/>
    </source>
</evidence>
<evidence type="ECO:0000256" key="4">
    <source>
        <dbReference type="ARBA" id="ARBA00022679"/>
    </source>
</evidence>
<keyword evidence="4 11" id="KW-0808">Transferase</keyword>
<dbReference type="GO" id="GO:0006635">
    <property type="term" value="P:fatty acid beta-oxidation"/>
    <property type="evidence" value="ECO:0007669"/>
    <property type="project" value="UniProtKB-UniPathway"/>
</dbReference>
<evidence type="ECO:0000313" key="12">
    <source>
        <dbReference type="Proteomes" id="UP000276133"/>
    </source>
</evidence>
<keyword evidence="12" id="KW-1185">Reference proteome</keyword>
<dbReference type="InterPro" id="IPR023213">
    <property type="entry name" value="CAT-like_dom_sf"/>
</dbReference>
<dbReference type="Gene3D" id="3.30.559.70">
    <property type="entry name" value="Choline/Carnitine o-acyltransferase, domain 2"/>
    <property type="match status" value="1"/>
</dbReference>
<gene>
    <name evidence="11" type="ORF">BpHYR1_036277</name>
</gene>
<dbReference type="InterPro" id="IPR000542">
    <property type="entry name" value="Carn_acyl_trans"/>
</dbReference>
<comment type="pathway">
    <text evidence="1">Lipid metabolism; fatty acid beta-oxidation.</text>
</comment>
<keyword evidence="6" id="KW-0443">Lipid metabolism</keyword>
<dbReference type="Gene3D" id="1.20.1280.180">
    <property type="match status" value="1"/>
</dbReference>
<dbReference type="InterPro" id="IPR039551">
    <property type="entry name" value="Cho/carn_acyl_trans"/>
</dbReference>
<dbReference type="GO" id="GO:0004095">
    <property type="term" value="F:carnitine O-palmitoyltransferase activity"/>
    <property type="evidence" value="ECO:0007669"/>
    <property type="project" value="TreeGrafter"/>
</dbReference>
<feature type="active site" description="Proton acceptor" evidence="9">
    <location>
        <position position="345"/>
    </location>
</feature>
<sequence>SQAGQYNYLQNSIIPTYHFQKSLQKLKIPKLDDTFDRYFKALKPLLSTADFDKAKQIGESFHRGEAIQLDKEVRELDARNKNSNYISEPWFDMYLSARESIVLNYNPFITFAVDPNPQQMDQAIRASNFLISSARFMNSLRNGKLKPEIFHLNPKKSDTVMFERLMRLLPESVSFYGAFAFNAYPLDMSQYFRLFNSTRIPRQNKDELLTDSSKNHMLVLHKGNFYTFPVFDDQNNIYKPEEIYAFFSHILNSGDRAEFPLGALTAEDRNTWASVREHLEKLGNKEALDQIDTALFCIALDDCEVSDPTEMSHEFLYGDPANRWFDKSNTVIINKNGHAAVNFEHSWGDGVAVLRFFNEVYDDTVKNGFVNAKTRPSFDRGEIKKFVTKLEFKLNDEAKKSIRKAEENYRKATGGLNMRNFEQDSFGRLFVKNFGLSPDSVMQSGIQVAFYKVFKKFVATYESASTSAFKYGRTETIRPASMATKRLAEYLDGKKISDSNVGEVISMMQECSKYHNKLVKEGAMGQGFDRHLFALKYHAVQRKKQSMPEFFNSHAYKFINHNILSTSTLAYPNIMNGGFAPVVPDGFGIGYRILDKKLGACVSSYSLSELNEFVDALEETYDQFHDIMKKAPTRKNN</sequence>
<dbReference type="InterPro" id="IPR042231">
    <property type="entry name" value="Cho/carn_acyl_trans_2"/>
</dbReference>
<evidence type="ECO:0000259" key="10">
    <source>
        <dbReference type="Pfam" id="PF00755"/>
    </source>
</evidence>
<evidence type="ECO:0000256" key="5">
    <source>
        <dbReference type="ARBA" id="ARBA00022832"/>
    </source>
</evidence>
<dbReference type="InterPro" id="IPR042572">
    <property type="entry name" value="Carn_acyl_trans_N"/>
</dbReference>
<comment type="similarity">
    <text evidence="2">Belongs to the carnitine/choline acetyltransferase family.</text>
</comment>
<evidence type="ECO:0000256" key="9">
    <source>
        <dbReference type="PIRSR" id="PIRSR600542-1"/>
    </source>
</evidence>
<dbReference type="Gene3D" id="3.30.559.10">
    <property type="entry name" value="Chloramphenicol acetyltransferase-like domain"/>
    <property type="match status" value="1"/>
</dbReference>
<dbReference type="Gene3D" id="1.10.275.20">
    <property type="entry name" value="Choline/Carnitine o-acyltransferase"/>
    <property type="match status" value="1"/>
</dbReference>
<comment type="caution">
    <text evidence="11">The sequence shown here is derived from an EMBL/GenBank/DDBJ whole genome shotgun (WGS) entry which is preliminary data.</text>
</comment>
<proteinExistence type="inferred from homology"/>
<dbReference type="PANTHER" id="PTHR22589">
    <property type="entry name" value="CARNITINE O-ACYLTRANSFERASE"/>
    <property type="match status" value="1"/>
</dbReference>
<evidence type="ECO:0000256" key="3">
    <source>
        <dbReference type="ARBA" id="ARBA00022448"/>
    </source>
</evidence>
<dbReference type="STRING" id="10195.A0A3M7P6D8"/>
<dbReference type="OrthoDB" id="240216at2759"/>
<dbReference type="PANTHER" id="PTHR22589:SF16">
    <property type="entry name" value="CARNITINE O-PALMITOYLTRANSFERASE 2, MITOCHONDRIAL"/>
    <property type="match status" value="1"/>
</dbReference>
<dbReference type="AlphaFoldDB" id="A0A3M7P6D8"/>
<protein>
    <submittedName>
        <fullName evidence="11">Carnitine O-palmitoyltransferase mitochondrial</fullName>
    </submittedName>
</protein>
<evidence type="ECO:0000256" key="6">
    <source>
        <dbReference type="ARBA" id="ARBA00023098"/>
    </source>
</evidence>
<evidence type="ECO:0000256" key="2">
    <source>
        <dbReference type="ARBA" id="ARBA00005232"/>
    </source>
</evidence>
<feature type="domain" description="Choline/carnitine acyltransferase" evidence="10">
    <location>
        <begin position="27"/>
        <end position="619"/>
    </location>
</feature>
<organism evidence="11 12">
    <name type="scientific">Brachionus plicatilis</name>
    <name type="common">Marine rotifer</name>
    <name type="synonym">Brachionus muelleri</name>
    <dbReference type="NCBI Taxonomy" id="10195"/>
    <lineage>
        <taxon>Eukaryota</taxon>
        <taxon>Metazoa</taxon>
        <taxon>Spiralia</taxon>
        <taxon>Gnathifera</taxon>
        <taxon>Rotifera</taxon>
        <taxon>Eurotatoria</taxon>
        <taxon>Monogononta</taxon>
        <taxon>Pseudotrocha</taxon>
        <taxon>Ploima</taxon>
        <taxon>Brachionidae</taxon>
        <taxon>Brachionus</taxon>
    </lineage>
</organism>